<dbReference type="GO" id="GO:0030288">
    <property type="term" value="C:outer membrane-bounded periplasmic space"/>
    <property type="evidence" value="ECO:0007669"/>
    <property type="project" value="UniProtKB-ARBA"/>
</dbReference>
<accession>A0A6J4UT17</accession>
<dbReference type="PANTHER" id="PTHR30290">
    <property type="entry name" value="PERIPLASMIC BINDING COMPONENT OF ABC TRANSPORTER"/>
    <property type="match status" value="1"/>
</dbReference>
<dbReference type="CDD" id="cd00995">
    <property type="entry name" value="PBP2_NikA_DppA_OppA_like"/>
    <property type="match status" value="1"/>
</dbReference>
<evidence type="ECO:0000259" key="1">
    <source>
        <dbReference type="Pfam" id="PF00496"/>
    </source>
</evidence>
<dbReference type="InterPro" id="IPR000914">
    <property type="entry name" value="SBP_5_dom"/>
</dbReference>
<proteinExistence type="predicted"/>
<gene>
    <name evidence="2" type="ORF">AVDCRST_MAG43-1751</name>
</gene>
<dbReference type="Gene3D" id="3.10.105.10">
    <property type="entry name" value="Dipeptide-binding Protein, Domain 3"/>
    <property type="match status" value="1"/>
</dbReference>
<dbReference type="InterPro" id="IPR039424">
    <property type="entry name" value="SBP_5"/>
</dbReference>
<protein>
    <recommendedName>
        <fullName evidence="1">Solute-binding protein family 5 domain-containing protein</fullName>
    </recommendedName>
</protein>
<reference evidence="2" key="1">
    <citation type="submission" date="2020-02" db="EMBL/GenBank/DDBJ databases">
        <authorList>
            <person name="Meier V. D."/>
        </authorList>
    </citation>
    <scope>NUCLEOTIDE SEQUENCE</scope>
    <source>
        <strain evidence="2">AVDCRST_MAG43</strain>
    </source>
</reference>
<dbReference type="SUPFAM" id="SSF53850">
    <property type="entry name" value="Periplasmic binding protein-like II"/>
    <property type="match status" value="1"/>
</dbReference>
<dbReference type="EMBL" id="CADCWI010000090">
    <property type="protein sequence ID" value="CAA9559063.1"/>
    <property type="molecule type" value="Genomic_DNA"/>
</dbReference>
<feature type="domain" description="Solute-binding protein family 5" evidence="1">
    <location>
        <begin position="79"/>
        <end position="426"/>
    </location>
</feature>
<evidence type="ECO:0000313" key="2">
    <source>
        <dbReference type="EMBL" id="CAA9559063.1"/>
    </source>
</evidence>
<sequence length="515" mass="55965">MGSALGLTGAATLAGWNQSEAVQSQPDPRLPFGHPTVSLARLPGLNAVTDAGAETMWLSTLMYDSPLTVGAGGQLAIGLVIDWSISADGRLIDLTVRRDALFADGVPVTATDVAASLERVWSGQAGAVESWRWERIERVEVVDGQHVRMYLREPDVSIPWSLASGRMPVVPTTWIERGWDTALGLIPPGSGPFQLSGVTEDELTLVRHPGFYQVGRPRLQGLTIRGTADTALRATEFVTSDVDVLIDAPLLDVPLLRVDPRVTLEGGNGNRLCLLSVNAARPNPRAPEIRRLIASAIDRPALAEAATASEATPTSLLFPEDHWAASEIQPERLSPDEVRAVLTERGFFGGLPLRMITTASDATLANACVLLQDQLAYAGIAVTLDLLDHGELARTFEMGDWDLFAMYSSAWRDPHELLRPLLHSDGDLNRGGYASARMDFLIDGATRLDVEAQRGEYYRLAQDIAYAEVPIIPLFIPNYYDALSRSLRNYTVFPPVSARGFRGVWMEPPGDDATP</sequence>
<dbReference type="GO" id="GO:0015833">
    <property type="term" value="P:peptide transport"/>
    <property type="evidence" value="ECO:0007669"/>
    <property type="project" value="TreeGrafter"/>
</dbReference>
<dbReference type="AlphaFoldDB" id="A0A6J4UT17"/>
<organism evidence="2">
    <name type="scientific">uncultured Thermomicrobiales bacterium</name>
    <dbReference type="NCBI Taxonomy" id="1645740"/>
    <lineage>
        <taxon>Bacteria</taxon>
        <taxon>Pseudomonadati</taxon>
        <taxon>Thermomicrobiota</taxon>
        <taxon>Thermomicrobia</taxon>
        <taxon>Thermomicrobiales</taxon>
        <taxon>environmental samples</taxon>
    </lineage>
</organism>
<dbReference type="GO" id="GO:0043190">
    <property type="term" value="C:ATP-binding cassette (ABC) transporter complex"/>
    <property type="evidence" value="ECO:0007669"/>
    <property type="project" value="InterPro"/>
</dbReference>
<dbReference type="InterPro" id="IPR030678">
    <property type="entry name" value="Peptide/Ni-bd"/>
</dbReference>
<dbReference type="Pfam" id="PF00496">
    <property type="entry name" value="SBP_bac_5"/>
    <property type="match status" value="1"/>
</dbReference>
<dbReference type="Gene3D" id="3.40.190.10">
    <property type="entry name" value="Periplasmic binding protein-like II"/>
    <property type="match status" value="1"/>
</dbReference>
<name>A0A6J4UT17_9BACT</name>
<dbReference type="GO" id="GO:1904680">
    <property type="term" value="F:peptide transmembrane transporter activity"/>
    <property type="evidence" value="ECO:0007669"/>
    <property type="project" value="TreeGrafter"/>
</dbReference>
<dbReference type="Gene3D" id="3.90.76.10">
    <property type="entry name" value="Dipeptide-binding Protein, Domain 1"/>
    <property type="match status" value="1"/>
</dbReference>
<dbReference type="PIRSF" id="PIRSF002741">
    <property type="entry name" value="MppA"/>
    <property type="match status" value="1"/>
</dbReference>